<dbReference type="Gene3D" id="1.20.1250.20">
    <property type="entry name" value="MFS general substrate transporter like domains"/>
    <property type="match status" value="1"/>
</dbReference>
<dbReference type="GO" id="GO:0005886">
    <property type="term" value="C:plasma membrane"/>
    <property type="evidence" value="ECO:0007669"/>
    <property type="project" value="UniProtKB-SubCell"/>
</dbReference>
<keyword evidence="4 7" id="KW-0812">Transmembrane</keyword>
<dbReference type="InterPro" id="IPR036259">
    <property type="entry name" value="MFS_trans_sf"/>
</dbReference>
<accession>A0A518CW86</accession>
<dbReference type="InterPro" id="IPR011701">
    <property type="entry name" value="MFS"/>
</dbReference>
<organism evidence="8 9">
    <name type="scientific">Rohdeia mirabilis</name>
    <dbReference type="NCBI Taxonomy" id="2528008"/>
    <lineage>
        <taxon>Bacteria</taxon>
        <taxon>Pseudomonadati</taxon>
        <taxon>Planctomycetota</taxon>
        <taxon>Planctomycetia</taxon>
        <taxon>Planctomycetia incertae sedis</taxon>
        <taxon>Rohdeia</taxon>
    </lineage>
</organism>
<feature type="transmembrane region" description="Helical" evidence="7">
    <location>
        <begin position="322"/>
        <end position="343"/>
    </location>
</feature>
<evidence type="ECO:0000256" key="1">
    <source>
        <dbReference type="ARBA" id="ARBA00004651"/>
    </source>
</evidence>
<dbReference type="PANTHER" id="PTHR43266">
    <property type="entry name" value="MACROLIDE-EFFLUX PROTEIN"/>
    <property type="match status" value="1"/>
</dbReference>
<dbReference type="Pfam" id="PF07690">
    <property type="entry name" value="MFS_1"/>
    <property type="match status" value="1"/>
</dbReference>
<keyword evidence="3" id="KW-1003">Cell membrane</keyword>
<feature type="transmembrane region" description="Helical" evidence="7">
    <location>
        <begin position="107"/>
        <end position="124"/>
    </location>
</feature>
<proteinExistence type="predicted"/>
<dbReference type="PANTHER" id="PTHR43266:SF2">
    <property type="entry name" value="MAJOR FACILITATOR SUPERFAMILY (MFS) PROFILE DOMAIN-CONTAINING PROTEIN"/>
    <property type="match status" value="1"/>
</dbReference>
<feature type="transmembrane region" description="Helical" evidence="7">
    <location>
        <begin position="364"/>
        <end position="382"/>
    </location>
</feature>
<dbReference type="GO" id="GO:0022857">
    <property type="term" value="F:transmembrane transporter activity"/>
    <property type="evidence" value="ECO:0007669"/>
    <property type="project" value="InterPro"/>
</dbReference>
<keyword evidence="2" id="KW-0813">Transport</keyword>
<dbReference type="CDD" id="cd06173">
    <property type="entry name" value="MFS_MefA_like"/>
    <property type="match status" value="1"/>
</dbReference>
<dbReference type="Proteomes" id="UP000319342">
    <property type="component" value="Chromosome"/>
</dbReference>
<keyword evidence="9" id="KW-1185">Reference proteome</keyword>
<name>A0A518CW86_9BACT</name>
<dbReference type="SUPFAM" id="SSF103473">
    <property type="entry name" value="MFS general substrate transporter"/>
    <property type="match status" value="1"/>
</dbReference>
<evidence type="ECO:0000256" key="2">
    <source>
        <dbReference type="ARBA" id="ARBA00022448"/>
    </source>
</evidence>
<dbReference type="OrthoDB" id="9803968at2"/>
<evidence type="ECO:0000256" key="4">
    <source>
        <dbReference type="ARBA" id="ARBA00022692"/>
    </source>
</evidence>
<dbReference type="EMBL" id="CP036290">
    <property type="protein sequence ID" value="QDU83458.1"/>
    <property type="molecule type" value="Genomic_DNA"/>
</dbReference>
<feature type="transmembrane region" description="Helical" evidence="7">
    <location>
        <begin position="175"/>
        <end position="193"/>
    </location>
</feature>
<gene>
    <name evidence="8" type="primary">bacE</name>
    <name evidence="8" type="ORF">Pla163_05570</name>
</gene>
<feature type="transmembrane region" description="Helical" evidence="7">
    <location>
        <begin position="298"/>
        <end position="316"/>
    </location>
</feature>
<evidence type="ECO:0000313" key="8">
    <source>
        <dbReference type="EMBL" id="QDU83458.1"/>
    </source>
</evidence>
<evidence type="ECO:0000256" key="6">
    <source>
        <dbReference type="ARBA" id="ARBA00023136"/>
    </source>
</evidence>
<feature type="transmembrane region" description="Helical" evidence="7">
    <location>
        <begin position="232"/>
        <end position="252"/>
    </location>
</feature>
<evidence type="ECO:0000256" key="7">
    <source>
        <dbReference type="SAM" id="Phobius"/>
    </source>
</evidence>
<evidence type="ECO:0000256" key="5">
    <source>
        <dbReference type="ARBA" id="ARBA00022989"/>
    </source>
</evidence>
<keyword evidence="6 7" id="KW-0472">Membrane</keyword>
<comment type="subcellular location">
    <subcellularLocation>
        <location evidence="1">Cell membrane</location>
        <topology evidence="1">Multi-pass membrane protein</topology>
    </subcellularLocation>
</comment>
<feature type="transmembrane region" description="Helical" evidence="7">
    <location>
        <begin position="388"/>
        <end position="409"/>
    </location>
</feature>
<evidence type="ECO:0000313" key="9">
    <source>
        <dbReference type="Proteomes" id="UP000319342"/>
    </source>
</evidence>
<protein>
    <submittedName>
        <fullName evidence="8">Bacilysin exporter BacE</fullName>
    </submittedName>
</protein>
<keyword evidence="5 7" id="KW-1133">Transmembrane helix</keyword>
<reference evidence="8 9" key="1">
    <citation type="submission" date="2019-02" db="EMBL/GenBank/DDBJ databases">
        <title>Deep-cultivation of Planctomycetes and their phenomic and genomic characterization uncovers novel biology.</title>
        <authorList>
            <person name="Wiegand S."/>
            <person name="Jogler M."/>
            <person name="Boedeker C."/>
            <person name="Pinto D."/>
            <person name="Vollmers J."/>
            <person name="Rivas-Marin E."/>
            <person name="Kohn T."/>
            <person name="Peeters S.H."/>
            <person name="Heuer A."/>
            <person name="Rast P."/>
            <person name="Oberbeckmann S."/>
            <person name="Bunk B."/>
            <person name="Jeske O."/>
            <person name="Meyerdierks A."/>
            <person name="Storesund J.E."/>
            <person name="Kallscheuer N."/>
            <person name="Luecker S."/>
            <person name="Lage O.M."/>
            <person name="Pohl T."/>
            <person name="Merkel B.J."/>
            <person name="Hornburger P."/>
            <person name="Mueller R.-W."/>
            <person name="Bruemmer F."/>
            <person name="Labrenz M."/>
            <person name="Spormann A.M."/>
            <person name="Op den Camp H."/>
            <person name="Overmann J."/>
            <person name="Amann R."/>
            <person name="Jetten M.S.M."/>
            <person name="Mascher T."/>
            <person name="Medema M.H."/>
            <person name="Devos D.P."/>
            <person name="Kaster A.-K."/>
            <person name="Ovreas L."/>
            <person name="Rohde M."/>
            <person name="Galperin M.Y."/>
            <person name="Jogler C."/>
        </authorList>
    </citation>
    <scope>NUCLEOTIDE SEQUENCE [LARGE SCALE GENOMIC DNA]</scope>
    <source>
        <strain evidence="8 9">Pla163</strain>
    </source>
</reference>
<evidence type="ECO:0000256" key="3">
    <source>
        <dbReference type="ARBA" id="ARBA00022475"/>
    </source>
</evidence>
<sequence length="424" mass="45348">MSGVLRRNPEFAKLWSAQVVSQAGDWLNKVAALSLIARYGGGGEALLGLGLMFGTEQALRLLPTTLLSPFAGPVADRVPRKLLLVGGDLLRCLLVLCYLTIDSREELPLVWVLIALQVGLGIFFDAARQASLPNTVRTGDLHTAIALSAATWSTMLSIGALTGGLLVHWYGARTAFVVDACTYVASAALYVWLKVPAVQAQDEPFRWKEFLGLRDIRRGWEHAGAIGIRPALVTKAFWGGAGGLLVLVALAAETRYGAEADGATFAYTFGILFAARGVGTAIGPFVARRLFGTRPLELLHSIRAGFLLAPFAYAAFGLAENLWVAAAWIAVAHLGGGSIWVASTSIWQQTVDDRFRGRVHALDFFGMTLSFSIFALVTGALYDLGVDLTTLTTGLSAAVLAMGIGWWALSARMRGRLAALEVSR</sequence>
<feature type="transmembrane region" description="Helical" evidence="7">
    <location>
        <begin position="264"/>
        <end position="286"/>
    </location>
</feature>
<feature type="transmembrane region" description="Helical" evidence="7">
    <location>
        <begin position="145"/>
        <end position="169"/>
    </location>
</feature>
<dbReference type="RefSeq" id="WP_145183180.1">
    <property type="nucleotide sequence ID" value="NZ_CP036290.1"/>
</dbReference>
<dbReference type="AlphaFoldDB" id="A0A518CW86"/>